<feature type="region of interest" description="Disordered" evidence="4">
    <location>
        <begin position="45"/>
        <end position="104"/>
    </location>
</feature>
<feature type="binding site" evidence="3">
    <location>
        <begin position="553"/>
        <end position="559"/>
    </location>
    <ligand>
        <name>substrate</name>
    </ligand>
</feature>
<evidence type="ECO:0000256" key="2">
    <source>
        <dbReference type="PIRSR" id="PIRSR630564-1"/>
    </source>
</evidence>
<feature type="compositionally biased region" description="Low complexity" evidence="4">
    <location>
        <begin position="165"/>
        <end position="181"/>
    </location>
</feature>
<feature type="compositionally biased region" description="Polar residues" evidence="4">
    <location>
        <begin position="56"/>
        <end position="77"/>
    </location>
</feature>
<feature type="region of interest" description="Disordered" evidence="4">
    <location>
        <begin position="657"/>
        <end position="700"/>
    </location>
</feature>
<feature type="compositionally biased region" description="Pro residues" evidence="4">
    <location>
        <begin position="674"/>
        <end position="689"/>
    </location>
</feature>
<feature type="compositionally biased region" description="Polar residues" evidence="4">
    <location>
        <begin position="657"/>
        <end position="668"/>
    </location>
</feature>
<comment type="caution">
    <text evidence="6">The sequence shown here is derived from an EMBL/GenBank/DDBJ whole genome shotgun (WGS) entry which is preliminary data.</text>
</comment>
<feature type="region of interest" description="Disordered" evidence="4">
    <location>
        <begin position="368"/>
        <end position="393"/>
    </location>
</feature>
<proteinExistence type="inferred from homology"/>
<evidence type="ECO:0000313" key="6">
    <source>
        <dbReference type="EMBL" id="KAK4547985.1"/>
    </source>
</evidence>
<organism evidence="6 7">
    <name type="scientific">Oleoguttula mirabilis</name>
    <dbReference type="NCBI Taxonomy" id="1507867"/>
    <lineage>
        <taxon>Eukaryota</taxon>
        <taxon>Fungi</taxon>
        <taxon>Dikarya</taxon>
        <taxon>Ascomycota</taxon>
        <taxon>Pezizomycotina</taxon>
        <taxon>Dothideomycetes</taxon>
        <taxon>Dothideomycetidae</taxon>
        <taxon>Mycosphaerellales</taxon>
        <taxon>Teratosphaeriaceae</taxon>
        <taxon>Oleoguttula</taxon>
    </lineage>
</organism>
<dbReference type="Proteomes" id="UP001324427">
    <property type="component" value="Unassembled WGS sequence"/>
</dbReference>
<reference evidence="6 7" key="1">
    <citation type="submission" date="2021-11" db="EMBL/GenBank/DDBJ databases">
        <title>Black yeast isolated from Biological Soil Crust.</title>
        <authorList>
            <person name="Kurbessoian T."/>
        </authorList>
    </citation>
    <scope>NUCLEOTIDE SEQUENCE [LARGE SCALE GENOMIC DNA]</scope>
    <source>
        <strain evidence="6 7">CCFEE 5522</strain>
    </source>
</reference>
<dbReference type="GO" id="GO:0046856">
    <property type="term" value="P:phosphatidylinositol dephosphorylation"/>
    <property type="evidence" value="ECO:0007669"/>
    <property type="project" value="TreeGrafter"/>
</dbReference>
<dbReference type="InterPro" id="IPR011993">
    <property type="entry name" value="PH-like_dom_sf"/>
</dbReference>
<feature type="compositionally biased region" description="Low complexity" evidence="4">
    <location>
        <begin position="81"/>
        <end position="95"/>
    </location>
</feature>
<accession>A0AAV9JRB3</accession>
<dbReference type="PROSITE" id="PS51339">
    <property type="entry name" value="PPASE_MYOTUBULARIN"/>
    <property type="match status" value="1"/>
</dbReference>
<feature type="active site" description="Phosphocysteine intermediate" evidence="2">
    <location>
        <position position="553"/>
    </location>
</feature>
<evidence type="ECO:0000259" key="5">
    <source>
        <dbReference type="PROSITE" id="PS51339"/>
    </source>
</evidence>
<protein>
    <recommendedName>
        <fullName evidence="5">Myotubularin phosphatase domain-containing protein</fullName>
    </recommendedName>
</protein>
<dbReference type="SUPFAM" id="SSF52799">
    <property type="entry name" value="(Phosphotyrosine protein) phosphatases II"/>
    <property type="match status" value="1"/>
</dbReference>
<evidence type="ECO:0000256" key="1">
    <source>
        <dbReference type="ARBA" id="ARBA00007471"/>
    </source>
</evidence>
<feature type="binding site" evidence="3">
    <location>
        <begin position="489"/>
        <end position="490"/>
    </location>
    <ligand>
        <name>substrate</name>
    </ligand>
</feature>
<feature type="compositionally biased region" description="Low complexity" evidence="4">
    <location>
        <begin position="383"/>
        <end position="393"/>
    </location>
</feature>
<dbReference type="Pfam" id="PF06602">
    <property type="entry name" value="Myotub-related"/>
    <property type="match status" value="1"/>
</dbReference>
<dbReference type="PROSITE" id="PS00383">
    <property type="entry name" value="TYR_PHOSPHATASE_1"/>
    <property type="match status" value="1"/>
</dbReference>
<feature type="compositionally biased region" description="Polar residues" evidence="4">
    <location>
        <begin position="918"/>
        <end position="927"/>
    </location>
</feature>
<keyword evidence="7" id="KW-1185">Reference proteome</keyword>
<feature type="compositionally biased region" description="Basic and acidic residues" evidence="4">
    <location>
        <begin position="690"/>
        <end position="700"/>
    </location>
</feature>
<dbReference type="InterPro" id="IPR010569">
    <property type="entry name" value="Myotubularin-like_Pase_dom"/>
</dbReference>
<dbReference type="GO" id="GO:0005737">
    <property type="term" value="C:cytoplasm"/>
    <property type="evidence" value="ECO:0007669"/>
    <property type="project" value="TreeGrafter"/>
</dbReference>
<evidence type="ECO:0000256" key="3">
    <source>
        <dbReference type="PIRSR" id="PIRSR630564-2"/>
    </source>
</evidence>
<sequence>MAEKSKSRELRVRNVCLYGAYQRKRSKAGILGSLTVTRHHLTFTYSPEDQQDDTRSAQQTTMDSTNSSTLTQAATTDNEGRASGAAGDAKAQQKQPRQKSRMKTLWVPYPMINHCGLRPSHMQGAAARTQVHSDNSNWYEPDDSFPPTFGSSAYGRPSTDSAHLAPYSSPRRPASPVPDARNGMLHGDSGRSPAIRLRCRDFQVLAFHFNPNSPEDKTPDELARQLFFALRSRCCVERIEDMHAFHFQPPQEETKAEHRAYDARKEFARMGISGKAAEGPGSAWRITDINHDYSFSATYPSVLCVPQAVSDNMLKYGSVFRSRSRVPALSYLHFNGGSITRSSQPLVGVQGKRNPQDERLVSAIFASHTPPLMSPEGSPPQLPTLTSPSTTTLESISSDLATLEIEAPGRGSSQNQSDTPFDEKAAENDTPAPTKPKVYGSTRRNLIVDARPRINALANRATGGGIEDISNYMGAGEVPVEKVFLSIQNIHVMRSSLEKVVESFANSDYLALAPDQEVLRKSGWLGHIAGLLEGSELVARAVGLTGSHVLIHCSDGWDRTSQVSALAQIMLDPHYRTLNGFITLVQKDFLAFGHKFRDRNGIQGCEKWFEIENERITPSRQRDHTGSDSNSLNAIGSKALSGAKSWFEKNRTNLFRQQNADVDGTTDQPASRPASPPPNPIIHSPPPPNGKDEKEHKTSEKEISPIFHQFVEAVWQIQRQYPDEFEFNERFLLRLLYQTYAGQYGEFLFNCDKERWHYRNQAPSVWLHFMARRADFTNLEYTTEGRGSLLLPKRGADQRIDVRWWSKLFGREDEEMNLPSRPLAPVGPRSLSAQASSASFDEGPITGAEKVSTVSHGITFGEAESTPTKGQATPSFTSEFSALNMESGAGEDDEIAALTTRPPLSHQDTDVEVLLRYTGSSPPTSRTGDAGQAYTQAAPEQAEVQEDDDPLGVTSSMARKQETDRMDFAAFATQNAYQDR</sequence>
<dbReference type="EMBL" id="JAVFHQ010000009">
    <property type="protein sequence ID" value="KAK4547985.1"/>
    <property type="molecule type" value="Genomic_DNA"/>
</dbReference>
<dbReference type="GO" id="GO:0004438">
    <property type="term" value="F:phosphatidylinositol-3-phosphate phosphatase activity"/>
    <property type="evidence" value="ECO:0007669"/>
    <property type="project" value="TreeGrafter"/>
</dbReference>
<evidence type="ECO:0000313" key="7">
    <source>
        <dbReference type="Proteomes" id="UP001324427"/>
    </source>
</evidence>
<comment type="similarity">
    <text evidence="1">Belongs to the protein-tyrosine phosphatase family. Non-receptor class myotubularin subfamily.</text>
</comment>
<feature type="region of interest" description="Disordered" evidence="4">
    <location>
        <begin position="407"/>
        <end position="443"/>
    </location>
</feature>
<dbReference type="InterPro" id="IPR029021">
    <property type="entry name" value="Prot-tyrosine_phosphatase-like"/>
</dbReference>
<feature type="domain" description="Myotubularin phosphatase" evidence="5">
    <location>
        <begin position="257"/>
        <end position="809"/>
    </location>
</feature>
<dbReference type="GO" id="GO:0016020">
    <property type="term" value="C:membrane"/>
    <property type="evidence" value="ECO:0007669"/>
    <property type="project" value="TreeGrafter"/>
</dbReference>
<feature type="region of interest" description="Disordered" evidence="4">
    <location>
        <begin position="917"/>
        <end position="965"/>
    </location>
</feature>
<dbReference type="InterPro" id="IPR016130">
    <property type="entry name" value="Tyr_Pase_AS"/>
</dbReference>
<evidence type="ECO:0000256" key="4">
    <source>
        <dbReference type="SAM" id="MobiDB-lite"/>
    </source>
</evidence>
<feature type="region of interest" description="Disordered" evidence="4">
    <location>
        <begin position="122"/>
        <end position="192"/>
    </location>
</feature>
<gene>
    <name evidence="6" type="ORF">LTR36_010705</name>
</gene>
<dbReference type="PANTHER" id="PTHR10807">
    <property type="entry name" value="MYOTUBULARIN-RELATED"/>
    <property type="match status" value="1"/>
</dbReference>
<dbReference type="InterPro" id="IPR030564">
    <property type="entry name" value="Myotubularin"/>
</dbReference>
<dbReference type="Gene3D" id="2.30.29.30">
    <property type="entry name" value="Pleckstrin-homology domain (PH domain)/Phosphotyrosine-binding domain (PTB)"/>
    <property type="match status" value="1"/>
</dbReference>
<name>A0AAV9JRB3_9PEZI</name>
<dbReference type="AlphaFoldDB" id="A0AAV9JRB3"/>
<dbReference type="PANTHER" id="PTHR10807:SF128">
    <property type="entry name" value="PHOSPHATIDYLINOSITOL-3,5-BISPHOSPHATE 3-PHOSPHATASE"/>
    <property type="match status" value="1"/>
</dbReference>